<keyword evidence="3" id="KW-0507">mRNA processing</keyword>
<comment type="caution">
    <text evidence="10">The sequence shown here is derived from an EMBL/GenBank/DDBJ whole genome shotgun (WGS) entry which is preliminary data.</text>
</comment>
<evidence type="ECO:0000256" key="1">
    <source>
        <dbReference type="ARBA" id="ARBA00004123"/>
    </source>
</evidence>
<protein>
    <submittedName>
        <fullName evidence="10">Uncharacterized protein</fullName>
    </submittedName>
</protein>
<dbReference type="GO" id="GO:0005684">
    <property type="term" value="C:U2-type spliceosomal complex"/>
    <property type="evidence" value="ECO:0007669"/>
    <property type="project" value="TreeGrafter"/>
</dbReference>
<dbReference type="InterPro" id="IPR022209">
    <property type="entry name" value="CWC25"/>
</dbReference>
<dbReference type="AlphaFoldDB" id="A0AAD1XP52"/>
<organism evidence="10 11">
    <name type="scientific">Euplotes crassus</name>
    <dbReference type="NCBI Taxonomy" id="5936"/>
    <lineage>
        <taxon>Eukaryota</taxon>
        <taxon>Sar</taxon>
        <taxon>Alveolata</taxon>
        <taxon>Ciliophora</taxon>
        <taxon>Intramacronucleata</taxon>
        <taxon>Spirotrichea</taxon>
        <taxon>Hypotrichia</taxon>
        <taxon>Euplotida</taxon>
        <taxon>Euplotidae</taxon>
        <taxon>Moneuplotes</taxon>
    </lineage>
</organism>
<keyword evidence="7" id="KW-0539">Nucleus</keyword>
<evidence type="ECO:0000256" key="6">
    <source>
        <dbReference type="ARBA" id="ARBA00023187"/>
    </source>
</evidence>
<evidence type="ECO:0000256" key="2">
    <source>
        <dbReference type="ARBA" id="ARBA00006695"/>
    </source>
</evidence>
<sequence length="311" mass="37172">MADRTWKDEIREKQAQKRFLENKKKVEAKEKLHWMYNQKNADAEEFLKGKKIDAKFLADNEDLIKSQKLKIFQTTDVSQDNEAFVKFHEDPLTTIKREEMNQRKAVLTNPLQLAQIQKEIDDLKKGRKKSKKKSKKRSKKRRRRDSSSESDKSSSSSDSYERRKRRKERKAEEKRRRKEDKRERKRQKQELGPDPELYADRTAIQEEQDKLKKGIVEEKKDKDKKKLTREELEQKALEMQQRADNLEKERDERYKTVLAVGENPEGEVPSGKSQAEFINDVSKKAFVDHSMDLAERITRNRHYNERIKHDL</sequence>
<evidence type="ECO:0000313" key="10">
    <source>
        <dbReference type="EMBL" id="CAI2376164.1"/>
    </source>
</evidence>
<evidence type="ECO:0000256" key="4">
    <source>
        <dbReference type="ARBA" id="ARBA00022728"/>
    </source>
</evidence>
<dbReference type="Pfam" id="PF12542">
    <property type="entry name" value="CWC25"/>
    <property type="match status" value="1"/>
</dbReference>
<keyword evidence="5 8" id="KW-0175">Coiled coil</keyword>
<dbReference type="PANTHER" id="PTHR16196">
    <property type="entry name" value="CELL CYCLE CONTROL PROTEIN CWF25"/>
    <property type="match status" value="1"/>
</dbReference>
<dbReference type="InterPro" id="IPR051376">
    <property type="entry name" value="CWC25_splicing_factor"/>
</dbReference>
<keyword evidence="6" id="KW-0508">mRNA splicing</keyword>
<proteinExistence type="inferred from homology"/>
<evidence type="ECO:0000313" key="11">
    <source>
        <dbReference type="Proteomes" id="UP001295684"/>
    </source>
</evidence>
<gene>
    <name evidence="10" type="ORF">ECRASSUSDP1_LOCUS17533</name>
</gene>
<dbReference type="GO" id="GO:0000398">
    <property type="term" value="P:mRNA splicing, via spliceosome"/>
    <property type="evidence" value="ECO:0007669"/>
    <property type="project" value="TreeGrafter"/>
</dbReference>
<feature type="region of interest" description="Disordered" evidence="9">
    <location>
        <begin position="105"/>
        <end position="205"/>
    </location>
</feature>
<evidence type="ECO:0000256" key="3">
    <source>
        <dbReference type="ARBA" id="ARBA00022664"/>
    </source>
</evidence>
<evidence type="ECO:0000256" key="5">
    <source>
        <dbReference type="ARBA" id="ARBA00023054"/>
    </source>
</evidence>
<feature type="coiled-coil region" evidence="8">
    <location>
        <begin position="215"/>
        <end position="252"/>
    </location>
</feature>
<evidence type="ECO:0000256" key="7">
    <source>
        <dbReference type="ARBA" id="ARBA00023242"/>
    </source>
</evidence>
<evidence type="ECO:0000256" key="8">
    <source>
        <dbReference type="SAM" id="Coils"/>
    </source>
</evidence>
<dbReference type="Proteomes" id="UP001295684">
    <property type="component" value="Unassembled WGS sequence"/>
</dbReference>
<evidence type="ECO:0000256" key="9">
    <source>
        <dbReference type="SAM" id="MobiDB-lite"/>
    </source>
</evidence>
<name>A0AAD1XP52_EUPCR</name>
<feature type="compositionally biased region" description="Basic residues" evidence="9">
    <location>
        <begin position="175"/>
        <end position="187"/>
    </location>
</feature>
<keyword evidence="11" id="KW-1185">Reference proteome</keyword>
<comment type="subcellular location">
    <subcellularLocation>
        <location evidence="1">Nucleus</location>
    </subcellularLocation>
</comment>
<dbReference type="EMBL" id="CAMPGE010017703">
    <property type="protein sequence ID" value="CAI2376164.1"/>
    <property type="molecule type" value="Genomic_DNA"/>
</dbReference>
<comment type="similarity">
    <text evidence="2">Belongs to the CWC25 family.</text>
</comment>
<dbReference type="PANTHER" id="PTHR16196:SF0">
    <property type="entry name" value="PRE-MRNA-SPLICING FACTOR CWC25 HOMOLOG"/>
    <property type="match status" value="1"/>
</dbReference>
<reference evidence="10" key="1">
    <citation type="submission" date="2023-07" db="EMBL/GenBank/DDBJ databases">
        <authorList>
            <consortium name="AG Swart"/>
            <person name="Singh M."/>
            <person name="Singh A."/>
            <person name="Seah K."/>
            <person name="Emmerich C."/>
        </authorList>
    </citation>
    <scope>NUCLEOTIDE SEQUENCE</scope>
    <source>
        <strain evidence="10">DP1</strain>
    </source>
</reference>
<accession>A0AAD1XP52</accession>
<keyword evidence="4" id="KW-0747">Spliceosome</keyword>
<feature type="compositionally biased region" description="Basic residues" evidence="9">
    <location>
        <begin position="125"/>
        <end position="144"/>
    </location>
</feature>